<proteinExistence type="predicted"/>
<keyword evidence="3" id="KW-1185">Reference proteome</keyword>
<feature type="transmembrane region" description="Helical" evidence="1">
    <location>
        <begin position="20"/>
        <end position="41"/>
    </location>
</feature>
<protein>
    <submittedName>
        <fullName evidence="2">Uncharacterized protein</fullName>
    </submittedName>
</protein>
<reference evidence="2 3" key="1">
    <citation type="journal article" date="2014" name="Int. J. Syst. Evol. Microbiol.">
        <title>Complete genome sequence of Corynebacterium casei LMG S-19264T (=DSM 44701T), isolated from a smear-ripened cheese.</title>
        <authorList>
            <consortium name="US DOE Joint Genome Institute (JGI-PGF)"/>
            <person name="Walter F."/>
            <person name="Albersmeier A."/>
            <person name="Kalinowski J."/>
            <person name="Ruckert C."/>
        </authorList>
    </citation>
    <scope>NUCLEOTIDE SEQUENCE [LARGE SCALE GENOMIC DNA]</scope>
    <source>
        <strain evidence="2 3">CGMCC 1.15358</strain>
    </source>
</reference>
<keyword evidence="1" id="KW-0812">Transmembrane</keyword>
<gene>
    <name evidence="2" type="ORF">GCM10010989_23380</name>
</gene>
<name>A0A917DMD1_9SPHN</name>
<evidence type="ECO:0000313" key="2">
    <source>
        <dbReference type="EMBL" id="GGD48367.1"/>
    </source>
</evidence>
<sequence>MLLSLPWSLLVPYVPDGQVILVTVLCVMGILINYGALRWLAARAE</sequence>
<evidence type="ECO:0000256" key="1">
    <source>
        <dbReference type="SAM" id="Phobius"/>
    </source>
</evidence>
<dbReference type="OrthoDB" id="9995372at2"/>
<comment type="caution">
    <text evidence="2">The sequence shown here is derived from an EMBL/GenBank/DDBJ whole genome shotgun (WGS) entry which is preliminary data.</text>
</comment>
<dbReference type="RefSeq" id="WP_156521714.1">
    <property type="nucleotide sequence ID" value="NZ_BMIO01000007.1"/>
</dbReference>
<accession>A0A917DMD1</accession>
<dbReference type="EMBL" id="BMIO01000007">
    <property type="protein sequence ID" value="GGD48367.1"/>
    <property type="molecule type" value="Genomic_DNA"/>
</dbReference>
<dbReference type="Proteomes" id="UP000598997">
    <property type="component" value="Unassembled WGS sequence"/>
</dbReference>
<evidence type="ECO:0000313" key="3">
    <source>
        <dbReference type="Proteomes" id="UP000598997"/>
    </source>
</evidence>
<keyword evidence="1" id="KW-1133">Transmembrane helix</keyword>
<dbReference type="AlphaFoldDB" id="A0A917DMD1"/>
<organism evidence="2 3">
    <name type="scientific">Croceicoccus pelagius</name>
    <dbReference type="NCBI Taxonomy" id="1703341"/>
    <lineage>
        <taxon>Bacteria</taxon>
        <taxon>Pseudomonadati</taxon>
        <taxon>Pseudomonadota</taxon>
        <taxon>Alphaproteobacteria</taxon>
        <taxon>Sphingomonadales</taxon>
        <taxon>Erythrobacteraceae</taxon>
        <taxon>Croceicoccus</taxon>
    </lineage>
</organism>
<keyword evidence="1" id="KW-0472">Membrane</keyword>